<dbReference type="Proteomes" id="UP001066276">
    <property type="component" value="Chromosome 10"/>
</dbReference>
<dbReference type="EMBL" id="JANPWB010000014">
    <property type="protein sequence ID" value="KAJ1100805.1"/>
    <property type="molecule type" value="Genomic_DNA"/>
</dbReference>
<evidence type="ECO:0000313" key="2">
    <source>
        <dbReference type="EMBL" id="KAJ1100805.1"/>
    </source>
</evidence>
<reference evidence="2" key="1">
    <citation type="journal article" date="2022" name="bioRxiv">
        <title>Sequencing and chromosome-scale assembly of the giantPleurodeles waltlgenome.</title>
        <authorList>
            <person name="Brown T."/>
            <person name="Elewa A."/>
            <person name="Iarovenko S."/>
            <person name="Subramanian E."/>
            <person name="Araus A.J."/>
            <person name="Petzold A."/>
            <person name="Susuki M."/>
            <person name="Suzuki K.-i.T."/>
            <person name="Hayashi T."/>
            <person name="Toyoda A."/>
            <person name="Oliveira C."/>
            <person name="Osipova E."/>
            <person name="Leigh N.D."/>
            <person name="Simon A."/>
            <person name="Yun M.H."/>
        </authorList>
    </citation>
    <scope>NUCLEOTIDE SEQUENCE</scope>
    <source>
        <strain evidence="2">20211129_DDA</strain>
        <tissue evidence="2">Liver</tissue>
    </source>
</reference>
<evidence type="ECO:0000313" key="3">
    <source>
        <dbReference type="Proteomes" id="UP001066276"/>
    </source>
</evidence>
<protein>
    <submittedName>
        <fullName evidence="2">Uncharacterized protein</fullName>
    </submittedName>
</protein>
<accession>A0AAV7MKR1</accession>
<feature type="region of interest" description="Disordered" evidence="1">
    <location>
        <begin position="1"/>
        <end position="22"/>
    </location>
</feature>
<sequence>MLWHRVATLGDHQVESQAKQEDLENRSNRCIIHIQGVPRGAEGDDIMAFTTELLQMIRDVDDPPLALDKAHQVSSVPSRPN</sequence>
<comment type="caution">
    <text evidence="2">The sequence shown here is derived from an EMBL/GenBank/DDBJ whole genome shotgun (WGS) entry which is preliminary data.</text>
</comment>
<feature type="compositionally biased region" description="Basic and acidic residues" evidence="1">
    <location>
        <begin position="12"/>
        <end position="22"/>
    </location>
</feature>
<name>A0AAV7MKR1_PLEWA</name>
<keyword evidence="3" id="KW-1185">Reference proteome</keyword>
<evidence type="ECO:0000256" key="1">
    <source>
        <dbReference type="SAM" id="MobiDB-lite"/>
    </source>
</evidence>
<organism evidence="2 3">
    <name type="scientific">Pleurodeles waltl</name>
    <name type="common">Iberian ribbed newt</name>
    <dbReference type="NCBI Taxonomy" id="8319"/>
    <lineage>
        <taxon>Eukaryota</taxon>
        <taxon>Metazoa</taxon>
        <taxon>Chordata</taxon>
        <taxon>Craniata</taxon>
        <taxon>Vertebrata</taxon>
        <taxon>Euteleostomi</taxon>
        <taxon>Amphibia</taxon>
        <taxon>Batrachia</taxon>
        <taxon>Caudata</taxon>
        <taxon>Salamandroidea</taxon>
        <taxon>Salamandridae</taxon>
        <taxon>Pleurodelinae</taxon>
        <taxon>Pleurodeles</taxon>
    </lineage>
</organism>
<proteinExistence type="predicted"/>
<dbReference type="AlphaFoldDB" id="A0AAV7MKR1"/>
<gene>
    <name evidence="2" type="ORF">NDU88_005880</name>
</gene>